<sequence>MRTGTSISFSVLGLSALWLMENSLAVNITGSVGSNISVSCSYPETYQNNSKYFCQMSGSFAPGALRCVNITQPETRSGRGRLALQDDTSAHVLTANISTLAPEDSGKYWCGVDIALLPDFTSEIWITVTKEQPQEQTTDQFTEDRAEQPQEQTTDQFTEDPAESYSRFMMMVALMCVGALFFVCLFGLIQVLKHNSRSNSGFVLHHTRTLSNPVTDGHQRTDRDLPDVPKVQSEKEERYRPTVPDYINTEPADYTDVVSAQTKDQIYTDLDSNRQSQVYQSLTADSVQESIYHTIDQTRD</sequence>
<feature type="domain" description="Immunoglobulin V-set" evidence="7">
    <location>
        <begin position="28"/>
        <end position="128"/>
    </location>
</feature>
<dbReference type="InterPro" id="IPR013106">
    <property type="entry name" value="Ig_V-set"/>
</dbReference>
<evidence type="ECO:0000256" key="4">
    <source>
        <dbReference type="SAM" id="MobiDB-lite"/>
    </source>
</evidence>
<dbReference type="InterPro" id="IPR036179">
    <property type="entry name" value="Ig-like_dom_sf"/>
</dbReference>
<feature type="region of interest" description="Disordered" evidence="4">
    <location>
        <begin position="210"/>
        <end position="250"/>
    </location>
</feature>
<feature type="signal peptide" evidence="6">
    <location>
        <begin position="1"/>
        <end position="25"/>
    </location>
</feature>
<evidence type="ECO:0000256" key="6">
    <source>
        <dbReference type="SAM" id="SignalP"/>
    </source>
</evidence>
<dbReference type="GO" id="GO:0005886">
    <property type="term" value="C:plasma membrane"/>
    <property type="evidence" value="ECO:0007669"/>
    <property type="project" value="TreeGrafter"/>
</dbReference>
<feature type="chain" id="PRO_5039913682" description="Immunoglobulin V-set domain-containing protein" evidence="6">
    <location>
        <begin position="26"/>
        <end position="300"/>
    </location>
</feature>
<dbReference type="SUPFAM" id="SSF48726">
    <property type="entry name" value="Immunoglobulin"/>
    <property type="match status" value="1"/>
</dbReference>
<proteinExistence type="predicted"/>
<keyword evidence="9" id="KW-1185">Reference proteome</keyword>
<dbReference type="InterPro" id="IPR050671">
    <property type="entry name" value="CD300_family_receptors"/>
</dbReference>
<evidence type="ECO:0000256" key="1">
    <source>
        <dbReference type="ARBA" id="ARBA00004370"/>
    </source>
</evidence>
<reference evidence="8" key="1">
    <citation type="submission" date="2025-08" db="UniProtKB">
        <authorList>
            <consortium name="Ensembl"/>
        </authorList>
    </citation>
    <scope>IDENTIFICATION</scope>
</reference>
<reference evidence="8" key="2">
    <citation type="submission" date="2025-09" db="UniProtKB">
        <authorList>
            <consortium name="Ensembl"/>
        </authorList>
    </citation>
    <scope>IDENTIFICATION</scope>
</reference>
<dbReference type="Pfam" id="PF07686">
    <property type="entry name" value="V-set"/>
    <property type="match status" value="1"/>
</dbReference>
<feature type="compositionally biased region" description="Polar residues" evidence="4">
    <location>
        <begin position="131"/>
        <end position="140"/>
    </location>
</feature>
<accession>A0A9J8D8N3</accession>
<dbReference type="Gene3D" id="2.60.40.10">
    <property type="entry name" value="Immunoglobulins"/>
    <property type="match status" value="1"/>
</dbReference>
<keyword evidence="6" id="KW-0732">Signal</keyword>
<keyword evidence="3 5" id="KW-0472">Membrane</keyword>
<feature type="compositionally biased region" description="Basic and acidic residues" evidence="4">
    <location>
        <begin position="217"/>
        <end position="240"/>
    </location>
</feature>
<evidence type="ECO:0000256" key="5">
    <source>
        <dbReference type="SAM" id="Phobius"/>
    </source>
</evidence>
<evidence type="ECO:0000259" key="7">
    <source>
        <dbReference type="Pfam" id="PF07686"/>
    </source>
</evidence>
<keyword evidence="5" id="KW-1133">Transmembrane helix</keyword>
<dbReference type="Ensembl" id="ENSCCRT00000153384.1">
    <property type="protein sequence ID" value="ENSCCRP00000174576.1"/>
    <property type="gene ID" value="ENSCCRG00000018144.2"/>
</dbReference>
<dbReference type="Proteomes" id="UP001108240">
    <property type="component" value="Unplaced"/>
</dbReference>
<dbReference type="PANTHER" id="PTHR11860:SF87">
    <property type="entry name" value="CMRF35-LIKE MOLECULE 8"/>
    <property type="match status" value="1"/>
</dbReference>
<evidence type="ECO:0000256" key="2">
    <source>
        <dbReference type="ARBA" id="ARBA00022692"/>
    </source>
</evidence>
<name>A0A9J8D8N3_CYPCA</name>
<dbReference type="AlphaFoldDB" id="A0A9J8D8N3"/>
<evidence type="ECO:0000313" key="9">
    <source>
        <dbReference type="Proteomes" id="UP001108240"/>
    </source>
</evidence>
<feature type="region of interest" description="Disordered" evidence="4">
    <location>
        <begin position="131"/>
        <end position="160"/>
    </location>
</feature>
<evidence type="ECO:0000313" key="8">
    <source>
        <dbReference type="Ensembl" id="ENSCCRP00000174576.1"/>
    </source>
</evidence>
<feature type="transmembrane region" description="Helical" evidence="5">
    <location>
        <begin position="168"/>
        <end position="189"/>
    </location>
</feature>
<evidence type="ECO:0000256" key="3">
    <source>
        <dbReference type="ARBA" id="ARBA00023136"/>
    </source>
</evidence>
<comment type="subcellular location">
    <subcellularLocation>
        <location evidence="1">Membrane</location>
    </subcellularLocation>
</comment>
<dbReference type="GeneTree" id="ENSGT00990000207597"/>
<dbReference type="GO" id="GO:0004888">
    <property type="term" value="F:transmembrane signaling receptor activity"/>
    <property type="evidence" value="ECO:0007669"/>
    <property type="project" value="TreeGrafter"/>
</dbReference>
<dbReference type="PANTHER" id="PTHR11860">
    <property type="entry name" value="POLYMERIC-IMMUNOGLOBULIN RECEPTOR"/>
    <property type="match status" value="1"/>
</dbReference>
<dbReference type="InterPro" id="IPR013783">
    <property type="entry name" value="Ig-like_fold"/>
</dbReference>
<organism evidence="8 9">
    <name type="scientific">Cyprinus carpio carpio</name>
    <dbReference type="NCBI Taxonomy" id="630221"/>
    <lineage>
        <taxon>Eukaryota</taxon>
        <taxon>Metazoa</taxon>
        <taxon>Chordata</taxon>
        <taxon>Craniata</taxon>
        <taxon>Vertebrata</taxon>
        <taxon>Euteleostomi</taxon>
        <taxon>Actinopterygii</taxon>
        <taxon>Neopterygii</taxon>
        <taxon>Teleostei</taxon>
        <taxon>Ostariophysi</taxon>
        <taxon>Cypriniformes</taxon>
        <taxon>Cyprinidae</taxon>
        <taxon>Cyprininae</taxon>
        <taxon>Cyprinus</taxon>
    </lineage>
</organism>
<keyword evidence="2 5" id="KW-0812">Transmembrane</keyword>
<dbReference type="OMA" id="YPETYEN"/>
<protein>
    <recommendedName>
        <fullName evidence="7">Immunoglobulin V-set domain-containing protein</fullName>
    </recommendedName>
</protein>